<dbReference type="EMBL" id="BQXS01003764">
    <property type="protein sequence ID" value="GKT35338.1"/>
    <property type="molecule type" value="Genomic_DNA"/>
</dbReference>
<proteinExistence type="predicted"/>
<dbReference type="Proteomes" id="UP001057375">
    <property type="component" value="Unassembled WGS sequence"/>
</dbReference>
<dbReference type="InterPro" id="IPR011049">
    <property type="entry name" value="Serralysin-like_metalloprot_C"/>
</dbReference>
<evidence type="ECO:0000313" key="1">
    <source>
        <dbReference type="EMBL" id="GKT35338.1"/>
    </source>
</evidence>
<dbReference type="InterPro" id="IPR001343">
    <property type="entry name" value="Hemolysn_Ca-bd"/>
</dbReference>
<evidence type="ECO:0000313" key="2">
    <source>
        <dbReference type="Proteomes" id="UP001057375"/>
    </source>
</evidence>
<feature type="non-terminal residue" evidence="1">
    <location>
        <position position="86"/>
    </location>
</feature>
<organism evidence="1 2">
    <name type="scientific">Aduncisulcus paluster</name>
    <dbReference type="NCBI Taxonomy" id="2918883"/>
    <lineage>
        <taxon>Eukaryota</taxon>
        <taxon>Metamonada</taxon>
        <taxon>Carpediemonas-like organisms</taxon>
        <taxon>Aduncisulcus</taxon>
    </lineage>
</organism>
<dbReference type="Gene3D" id="2.150.10.10">
    <property type="entry name" value="Serralysin-like metalloprotease, C-terminal"/>
    <property type="match status" value="1"/>
</dbReference>
<name>A0ABQ5KUM5_9EUKA</name>
<dbReference type="Pfam" id="PF00353">
    <property type="entry name" value="HemolysinCabind"/>
    <property type="match status" value="1"/>
</dbReference>
<sequence>MTMSDSHYDEDTVNYSDLISGVVVDLEAGKAVSAGIGKSDLVINIENVIGTDSVDTLTGSSDNNTIEAGNSDDTLIGLDGVDYLDG</sequence>
<gene>
    <name evidence="1" type="ORF">ADUPG1_002970</name>
</gene>
<reference evidence="1" key="1">
    <citation type="submission" date="2022-03" db="EMBL/GenBank/DDBJ databases">
        <title>Draft genome sequence of Aduncisulcus paluster, a free-living microaerophilic Fornicata.</title>
        <authorList>
            <person name="Yuyama I."/>
            <person name="Kume K."/>
            <person name="Tamura T."/>
            <person name="Inagaki Y."/>
            <person name="Hashimoto T."/>
        </authorList>
    </citation>
    <scope>NUCLEOTIDE SEQUENCE</scope>
    <source>
        <strain evidence="1">NY0171</strain>
    </source>
</reference>
<keyword evidence="2" id="KW-1185">Reference proteome</keyword>
<comment type="caution">
    <text evidence="1">The sequence shown here is derived from an EMBL/GenBank/DDBJ whole genome shotgun (WGS) entry which is preliminary data.</text>
</comment>
<protein>
    <submittedName>
        <fullName evidence="1">Uncharacterized protein</fullName>
    </submittedName>
</protein>
<dbReference type="SUPFAM" id="SSF51120">
    <property type="entry name" value="beta-Roll"/>
    <property type="match status" value="1"/>
</dbReference>
<accession>A0ABQ5KUM5</accession>